<dbReference type="CDD" id="cd05403">
    <property type="entry name" value="NT_KNTase_like"/>
    <property type="match status" value="1"/>
</dbReference>
<evidence type="ECO:0000313" key="11">
    <source>
        <dbReference type="EMBL" id="EON93891.1"/>
    </source>
</evidence>
<keyword evidence="7" id="KW-0067">ATP-binding</keyword>
<proteinExistence type="inferred from homology"/>
<comment type="cofactor">
    <cofactor evidence="1">
        <name>Mg(2+)</name>
        <dbReference type="ChEBI" id="CHEBI:18420"/>
    </cofactor>
</comment>
<evidence type="ECO:0000259" key="10">
    <source>
        <dbReference type="Pfam" id="PF01909"/>
    </source>
</evidence>
<evidence type="ECO:0000256" key="6">
    <source>
        <dbReference type="ARBA" id="ARBA00022741"/>
    </source>
</evidence>
<sequence length="102" mass="11411">MIKLLLEAMPHIEPLCSAHHVKYLAVFGSAVGDRFSPESDVDLLVEFEDGLSAREYAADFFELKFQLESILGRPVDLVTAKSLSNPYFRESVMSEQKALYAA</sequence>
<name>R8B5Q6_9GAMM</name>
<dbReference type="OrthoDB" id="9809323at2"/>
<evidence type="ECO:0000256" key="8">
    <source>
        <dbReference type="ARBA" id="ARBA00022842"/>
    </source>
</evidence>
<keyword evidence="5" id="KW-0479">Metal-binding</keyword>
<evidence type="ECO:0000256" key="2">
    <source>
        <dbReference type="ARBA" id="ARBA00022649"/>
    </source>
</evidence>
<evidence type="ECO:0000256" key="3">
    <source>
        <dbReference type="ARBA" id="ARBA00022679"/>
    </source>
</evidence>
<dbReference type="PANTHER" id="PTHR33571:SF12">
    <property type="entry name" value="BSL3053 PROTEIN"/>
    <property type="match status" value="1"/>
</dbReference>
<comment type="caution">
    <text evidence="11">The sequence shown here is derived from an EMBL/GenBank/DDBJ whole genome shotgun (WGS) entry which is preliminary data.</text>
</comment>
<evidence type="ECO:0000256" key="9">
    <source>
        <dbReference type="ARBA" id="ARBA00038276"/>
    </source>
</evidence>
<dbReference type="RefSeq" id="WP_012136216.1">
    <property type="nucleotide sequence ID" value="NZ_KE007306.1"/>
</dbReference>
<dbReference type="GO" id="GO:0005524">
    <property type="term" value="F:ATP binding"/>
    <property type="evidence" value="ECO:0007669"/>
    <property type="project" value="UniProtKB-KW"/>
</dbReference>
<dbReference type="InterPro" id="IPR043519">
    <property type="entry name" value="NT_sf"/>
</dbReference>
<keyword evidence="3" id="KW-0808">Transferase</keyword>
<evidence type="ECO:0000256" key="7">
    <source>
        <dbReference type="ARBA" id="ARBA00022840"/>
    </source>
</evidence>
<keyword evidence="2" id="KW-1277">Toxin-antitoxin system</keyword>
<evidence type="ECO:0000256" key="1">
    <source>
        <dbReference type="ARBA" id="ARBA00001946"/>
    </source>
</evidence>
<dbReference type="eggNOG" id="COG1669">
    <property type="taxonomic scope" value="Bacteria"/>
</dbReference>
<feature type="domain" description="Polymerase nucleotidyl transferase" evidence="10">
    <location>
        <begin position="14"/>
        <end position="95"/>
    </location>
</feature>
<dbReference type="InterPro" id="IPR002934">
    <property type="entry name" value="Polymerase_NTP_transf_dom"/>
</dbReference>
<dbReference type="PANTHER" id="PTHR33571">
    <property type="entry name" value="SSL8005 PROTEIN"/>
    <property type="match status" value="1"/>
</dbReference>
<comment type="similarity">
    <text evidence="9">Belongs to the MntA antitoxin family.</text>
</comment>
<dbReference type="GO" id="GO:0046872">
    <property type="term" value="F:metal ion binding"/>
    <property type="evidence" value="ECO:0007669"/>
    <property type="project" value="UniProtKB-KW"/>
</dbReference>
<dbReference type="SUPFAM" id="SSF81301">
    <property type="entry name" value="Nucleotidyltransferase"/>
    <property type="match status" value="1"/>
</dbReference>
<accession>R8B5Q6</accession>
<keyword evidence="8" id="KW-0460">Magnesium</keyword>
<dbReference type="EMBL" id="ASAD01000003">
    <property type="protein sequence ID" value="EON93891.1"/>
    <property type="molecule type" value="Genomic_DNA"/>
</dbReference>
<dbReference type="PATRIC" id="fig|1318628.3.peg.225"/>
<dbReference type="STRING" id="1318628.MARLIPOL_01140"/>
<dbReference type="Pfam" id="PF01909">
    <property type="entry name" value="NTP_transf_2"/>
    <property type="match status" value="1"/>
</dbReference>
<organism evidence="11 12">
    <name type="scientific">Marinobacter lipolyticus SM19</name>
    <dbReference type="NCBI Taxonomy" id="1318628"/>
    <lineage>
        <taxon>Bacteria</taxon>
        <taxon>Pseudomonadati</taxon>
        <taxon>Pseudomonadota</taxon>
        <taxon>Gammaproteobacteria</taxon>
        <taxon>Pseudomonadales</taxon>
        <taxon>Marinobacteraceae</taxon>
        <taxon>Marinobacter</taxon>
    </lineage>
</organism>
<keyword evidence="6" id="KW-0547">Nucleotide-binding</keyword>
<gene>
    <name evidence="11" type="ORF">MARLIPOL_01140</name>
</gene>
<keyword evidence="4" id="KW-0548">Nucleotidyltransferase</keyword>
<reference evidence="11 12" key="1">
    <citation type="journal article" date="2013" name="Genome Announc.">
        <title>Draft Genome Sequence of the Moderately Halophilic Bacterium Marinobacter lipolyticus Strain SM19.</title>
        <authorList>
            <person name="Papke R.T."/>
            <person name="de la Haba R.R."/>
            <person name="Infante-Dominguez C."/>
            <person name="Perez D."/>
            <person name="Sanchez-Porro C."/>
            <person name="Lapierre P."/>
            <person name="Ventosa A."/>
        </authorList>
    </citation>
    <scope>NUCLEOTIDE SEQUENCE [LARGE SCALE GENOMIC DNA]</scope>
    <source>
        <strain evidence="11 12">SM19</strain>
    </source>
</reference>
<evidence type="ECO:0000256" key="5">
    <source>
        <dbReference type="ARBA" id="ARBA00022723"/>
    </source>
</evidence>
<keyword evidence="12" id="KW-1185">Reference proteome</keyword>
<dbReference type="GO" id="GO:0016779">
    <property type="term" value="F:nucleotidyltransferase activity"/>
    <property type="evidence" value="ECO:0007669"/>
    <property type="project" value="UniProtKB-KW"/>
</dbReference>
<dbReference type="AlphaFoldDB" id="R8B5Q6"/>
<dbReference type="InterPro" id="IPR052038">
    <property type="entry name" value="Type-VII_TA_antitoxin"/>
</dbReference>
<evidence type="ECO:0000256" key="4">
    <source>
        <dbReference type="ARBA" id="ARBA00022695"/>
    </source>
</evidence>
<dbReference type="HOGENOM" id="CLU_130257_4_0_6"/>
<dbReference type="Gene3D" id="3.30.460.10">
    <property type="entry name" value="Beta Polymerase, domain 2"/>
    <property type="match status" value="1"/>
</dbReference>
<protein>
    <submittedName>
        <fullName evidence="11">DNA polymerase beta domain-containing protein</fullName>
    </submittedName>
</protein>
<dbReference type="Proteomes" id="UP000016540">
    <property type="component" value="Unassembled WGS sequence"/>
</dbReference>
<evidence type="ECO:0000313" key="12">
    <source>
        <dbReference type="Proteomes" id="UP000016540"/>
    </source>
</evidence>